<keyword evidence="3" id="KW-0804">Transcription</keyword>
<evidence type="ECO:0000313" key="6">
    <source>
        <dbReference type="EMBL" id="MDH1334617.1"/>
    </source>
</evidence>
<feature type="domain" description="HTH tetR-type" evidence="5">
    <location>
        <begin position="1"/>
        <end position="60"/>
    </location>
</feature>
<dbReference type="GO" id="GO:0000976">
    <property type="term" value="F:transcription cis-regulatory region binding"/>
    <property type="evidence" value="ECO:0007669"/>
    <property type="project" value="TreeGrafter"/>
</dbReference>
<dbReference type="PROSITE" id="PS00356">
    <property type="entry name" value="HTH_LACI_1"/>
    <property type="match status" value="1"/>
</dbReference>
<organism evidence="6 7">
    <name type="scientific">Comamonas thiooxydans</name>
    <dbReference type="NCBI Taxonomy" id="363952"/>
    <lineage>
        <taxon>Bacteria</taxon>
        <taxon>Pseudomonadati</taxon>
        <taxon>Pseudomonadota</taxon>
        <taxon>Betaproteobacteria</taxon>
        <taxon>Burkholderiales</taxon>
        <taxon>Comamonadaceae</taxon>
        <taxon>Comamonas</taxon>
    </lineage>
</organism>
<evidence type="ECO:0000259" key="5">
    <source>
        <dbReference type="PROSITE" id="PS50977"/>
    </source>
</evidence>
<dbReference type="AlphaFoldDB" id="A0AA42Q0G8"/>
<reference evidence="6" key="1">
    <citation type="submission" date="2022-09" db="EMBL/GenBank/DDBJ databases">
        <title>Intensive care unit water sources are persistently colonized with multi-drug resistant bacteria and are the site of extensive horizontal gene transfer of antibiotic resistance genes.</title>
        <authorList>
            <person name="Diorio-Toth L."/>
        </authorList>
    </citation>
    <scope>NUCLEOTIDE SEQUENCE</scope>
    <source>
        <strain evidence="6">GD03832</strain>
    </source>
</reference>
<dbReference type="Proteomes" id="UP001161065">
    <property type="component" value="Unassembled WGS sequence"/>
</dbReference>
<proteinExistence type="predicted"/>
<dbReference type="SUPFAM" id="SSF46689">
    <property type="entry name" value="Homeodomain-like"/>
    <property type="match status" value="1"/>
</dbReference>
<evidence type="ECO:0000256" key="1">
    <source>
        <dbReference type="ARBA" id="ARBA00023015"/>
    </source>
</evidence>
<keyword evidence="2 4" id="KW-0238">DNA-binding</keyword>
<protein>
    <submittedName>
        <fullName evidence="6">TetR/AcrR family transcriptional regulator</fullName>
    </submittedName>
</protein>
<evidence type="ECO:0000256" key="3">
    <source>
        <dbReference type="ARBA" id="ARBA00023163"/>
    </source>
</evidence>
<dbReference type="Gene3D" id="1.10.357.10">
    <property type="entry name" value="Tetracycline Repressor, domain 2"/>
    <property type="match status" value="1"/>
</dbReference>
<dbReference type="InterPro" id="IPR036271">
    <property type="entry name" value="Tet_transcr_reg_TetR-rel_C_sf"/>
</dbReference>
<evidence type="ECO:0000313" key="7">
    <source>
        <dbReference type="Proteomes" id="UP001161065"/>
    </source>
</evidence>
<dbReference type="InterPro" id="IPR050109">
    <property type="entry name" value="HTH-type_TetR-like_transc_reg"/>
</dbReference>
<comment type="caution">
    <text evidence="6">The sequence shown here is derived from an EMBL/GenBank/DDBJ whole genome shotgun (WGS) entry which is preliminary data.</text>
</comment>
<gene>
    <name evidence="6" type="ORF">N5D63_10770</name>
</gene>
<name>A0AA42Q0G8_9BURK</name>
<dbReference type="PANTHER" id="PTHR30055:SF234">
    <property type="entry name" value="HTH-TYPE TRANSCRIPTIONAL REGULATOR BETI"/>
    <property type="match status" value="1"/>
</dbReference>
<evidence type="ECO:0000256" key="2">
    <source>
        <dbReference type="ARBA" id="ARBA00023125"/>
    </source>
</evidence>
<dbReference type="Pfam" id="PF00440">
    <property type="entry name" value="TetR_N"/>
    <property type="match status" value="1"/>
</dbReference>
<dbReference type="GO" id="GO:0003700">
    <property type="term" value="F:DNA-binding transcription factor activity"/>
    <property type="evidence" value="ECO:0007669"/>
    <property type="project" value="TreeGrafter"/>
</dbReference>
<dbReference type="PROSITE" id="PS50977">
    <property type="entry name" value="HTH_TETR_2"/>
    <property type="match status" value="1"/>
</dbReference>
<accession>A0AA42Q0G8</accession>
<dbReference type="EMBL" id="JAOCEK010000007">
    <property type="protein sequence ID" value="MDH1334617.1"/>
    <property type="molecule type" value="Genomic_DNA"/>
</dbReference>
<sequence length="182" mass="20281">MNLNDEQGMAALAAALAYAPGATLQEIATAVGVSRATLYRFCSSREKLVHRLLKHAVTRLAESLQAAKLDEGSPAEALERLLIGEFEHRELHAFMMEFWSKEIEVDTELAPACNAYEKALDAFFLRGQREGFFRIDIPAAVLNENLTWLLIGLMDAERRGRIARTSVLQTARALFFEGAAQR</sequence>
<feature type="DNA-binding region" description="H-T-H motif" evidence="4">
    <location>
        <begin position="23"/>
        <end position="42"/>
    </location>
</feature>
<dbReference type="PANTHER" id="PTHR30055">
    <property type="entry name" value="HTH-TYPE TRANSCRIPTIONAL REGULATOR RUTR"/>
    <property type="match status" value="1"/>
</dbReference>
<dbReference type="InterPro" id="IPR001647">
    <property type="entry name" value="HTH_TetR"/>
</dbReference>
<dbReference type="SUPFAM" id="SSF48498">
    <property type="entry name" value="Tetracyclin repressor-like, C-terminal domain"/>
    <property type="match status" value="1"/>
</dbReference>
<dbReference type="RefSeq" id="WP_280008183.1">
    <property type="nucleotide sequence ID" value="NZ_JAOCEK010000007.1"/>
</dbReference>
<keyword evidence="1" id="KW-0805">Transcription regulation</keyword>
<evidence type="ECO:0000256" key="4">
    <source>
        <dbReference type="PROSITE-ProRule" id="PRU00335"/>
    </source>
</evidence>
<dbReference type="InterPro" id="IPR009057">
    <property type="entry name" value="Homeodomain-like_sf"/>
</dbReference>